<name>H8L6X6_FRAAD</name>
<reference evidence="1" key="1">
    <citation type="submission" date="2012-02" db="EMBL/GenBank/DDBJ databases">
        <title>The complete genome of Frateuria aurantia DSM 6220.</title>
        <authorList>
            <consortium name="US DOE Joint Genome Institute (JGI-PGF)"/>
            <person name="Lucas S."/>
            <person name="Copeland A."/>
            <person name="Lapidus A."/>
            <person name="Glavina del Rio T."/>
            <person name="Dalin E."/>
            <person name="Tice H."/>
            <person name="Bruce D."/>
            <person name="Goodwin L."/>
            <person name="Pitluck S."/>
            <person name="Peters L."/>
            <person name="Ovchinnikova G."/>
            <person name="Teshima H."/>
            <person name="Kyrpides N."/>
            <person name="Mavromatis K."/>
            <person name="Ivanova N."/>
            <person name="Brettin T."/>
            <person name="Detter J.C."/>
            <person name="Han C."/>
            <person name="Larimer F."/>
            <person name="Land M."/>
            <person name="Hauser L."/>
            <person name="Markowitz V."/>
            <person name="Cheng J.-F."/>
            <person name="Hugenholtz P."/>
            <person name="Woyke T."/>
            <person name="Wu D."/>
            <person name="Brambilla E."/>
            <person name="Klenk H.-P."/>
            <person name="Eisen J.A."/>
        </authorList>
    </citation>
    <scope>NUCLEOTIDE SEQUENCE</scope>
    <source>
        <strain evidence="1">DSM 6220</strain>
    </source>
</reference>
<organism evidence="1 2">
    <name type="scientific">Frateuria aurantia (strain ATCC 33424 / DSM 6220 / KCTC 2777 / LMG 1558 / NBRC 3245 / NCIMB 13370)</name>
    <name type="common">Acetobacter aurantius</name>
    <dbReference type="NCBI Taxonomy" id="767434"/>
    <lineage>
        <taxon>Bacteria</taxon>
        <taxon>Pseudomonadati</taxon>
        <taxon>Pseudomonadota</taxon>
        <taxon>Gammaproteobacteria</taxon>
        <taxon>Lysobacterales</taxon>
        <taxon>Rhodanobacteraceae</taxon>
        <taxon>Frateuria</taxon>
    </lineage>
</organism>
<gene>
    <name evidence="1" type="ordered locus">Fraau_2538</name>
</gene>
<sequence length="298" mass="32675">MDKLTWRAGRLGGGLILLGCALPTGTIQAAQRGSVNEYPLGITMGMPTATLPPAGLYLIIKPTLSAGDSVDRSGIRTGTRISSWAANGQLQWVHAHRLLGARWASYIRSVGVVDVQIRLPDRQVLHGHGMPDVEVQPASLSWQLSQHVYLQAGVGFYAPTGKTSGDPSIGQDHWTLEHDFSIGYIDRDWTLVAHTVFNFNSTETATRYRNGSTATIDYTAFRKSHGLAYGLVGYYHAQFSRDHGPQALNAGRPKAFSLGPGMTVRHQRFSFGLTLTRELFTRNLARKTMLLANISCRL</sequence>
<keyword evidence="2" id="KW-1185">Reference proteome</keyword>
<dbReference type="InterPro" id="IPR025737">
    <property type="entry name" value="FApF"/>
</dbReference>
<dbReference type="Pfam" id="PF13557">
    <property type="entry name" value="Phenol_MetA_deg"/>
    <property type="match status" value="1"/>
</dbReference>
<dbReference type="Proteomes" id="UP000005234">
    <property type="component" value="Chromosome"/>
</dbReference>
<dbReference type="HOGENOM" id="CLU_066206_2_0_6"/>
<dbReference type="eggNOG" id="COG4313">
    <property type="taxonomic scope" value="Bacteria"/>
</dbReference>
<dbReference type="KEGG" id="fau:Fraau_2538"/>
<proteinExistence type="predicted"/>
<dbReference type="RefSeq" id="WP_014403889.1">
    <property type="nucleotide sequence ID" value="NC_017033.1"/>
</dbReference>
<evidence type="ECO:0000313" key="2">
    <source>
        <dbReference type="Proteomes" id="UP000005234"/>
    </source>
</evidence>
<dbReference type="EMBL" id="CP003350">
    <property type="protein sequence ID" value="AFC86886.1"/>
    <property type="molecule type" value="Genomic_DNA"/>
</dbReference>
<evidence type="ECO:0000313" key="1">
    <source>
        <dbReference type="EMBL" id="AFC86886.1"/>
    </source>
</evidence>
<dbReference type="AlphaFoldDB" id="H8L6X6"/>
<protein>
    <submittedName>
        <fullName evidence="1">Protein involved in meta-pathway of phenol degradation</fullName>
    </submittedName>
</protein>
<accession>H8L6X6</accession>